<dbReference type="Pfam" id="PF10087">
    <property type="entry name" value="DUF2325"/>
    <property type="match status" value="1"/>
</dbReference>
<dbReference type="RefSeq" id="WP_055267381.1">
    <property type="nucleotide sequence ID" value="NZ_CABIXQ010000021.1"/>
</dbReference>
<evidence type="ECO:0000256" key="1">
    <source>
        <dbReference type="ARBA" id="ARBA00007189"/>
    </source>
</evidence>
<dbReference type="OrthoDB" id="5396775at2"/>
<organism evidence="2 3">
    <name type="scientific">Clostridium disporicum</name>
    <dbReference type="NCBI Taxonomy" id="84024"/>
    <lineage>
        <taxon>Bacteria</taxon>
        <taxon>Bacillati</taxon>
        <taxon>Bacillota</taxon>
        <taxon>Clostridia</taxon>
        <taxon>Eubacteriales</taxon>
        <taxon>Clostridiaceae</taxon>
        <taxon>Clostridium</taxon>
    </lineage>
</organism>
<dbReference type="EMBL" id="CYZX01000021">
    <property type="protein sequence ID" value="CUO96268.1"/>
    <property type="molecule type" value="Genomic_DNA"/>
</dbReference>
<comment type="similarity">
    <text evidence="1">Belongs to the UPF0751 family.</text>
</comment>
<proteinExistence type="inferred from homology"/>
<protein>
    <submittedName>
        <fullName evidence="2">ABC transporter substrate-binding protein</fullName>
    </submittedName>
</protein>
<evidence type="ECO:0000313" key="2">
    <source>
        <dbReference type="EMBL" id="CUO96268.1"/>
    </source>
</evidence>
<dbReference type="AlphaFoldDB" id="A0A174JF46"/>
<sequence>MSIVIVGGHDRMSKQYIDMCKKYNCKAKVFTQMETGFRNKIGKPDAVILLTDVVSHKLVLAAKKEADKKNITVIRNHKSTVNSLETVIKQIASN</sequence>
<gene>
    <name evidence="2" type="ORF">ERS852471_02697</name>
</gene>
<dbReference type="InterPro" id="IPR016772">
    <property type="entry name" value="UCP020408"/>
</dbReference>
<name>A0A174JF46_9CLOT</name>
<reference evidence="2 3" key="1">
    <citation type="submission" date="2015-09" db="EMBL/GenBank/DDBJ databases">
        <authorList>
            <consortium name="Pathogen Informatics"/>
        </authorList>
    </citation>
    <scope>NUCLEOTIDE SEQUENCE [LARGE SCALE GENOMIC DNA]</scope>
    <source>
        <strain evidence="2 3">2789STDY5834856</strain>
    </source>
</reference>
<dbReference type="Proteomes" id="UP000095594">
    <property type="component" value="Unassembled WGS sequence"/>
</dbReference>
<accession>A0A174JF46</accession>
<evidence type="ECO:0000313" key="3">
    <source>
        <dbReference type="Proteomes" id="UP000095594"/>
    </source>
</evidence>